<accession>A0A1G7Z385</accession>
<proteinExistence type="predicted"/>
<feature type="region of interest" description="Disordered" evidence="1">
    <location>
        <begin position="70"/>
        <end position="90"/>
    </location>
</feature>
<keyword evidence="2" id="KW-0472">Membrane</keyword>
<evidence type="ECO:0000313" key="3">
    <source>
        <dbReference type="EMBL" id="SDH03188.1"/>
    </source>
</evidence>
<dbReference type="AlphaFoldDB" id="A0A1G7Z385"/>
<evidence type="ECO:0000256" key="1">
    <source>
        <dbReference type="SAM" id="MobiDB-lite"/>
    </source>
</evidence>
<dbReference type="EMBL" id="FNCS01000017">
    <property type="protein sequence ID" value="SDH03188.1"/>
    <property type="molecule type" value="Genomic_DNA"/>
</dbReference>
<dbReference type="Proteomes" id="UP000199495">
    <property type="component" value="Unassembled WGS sequence"/>
</dbReference>
<feature type="transmembrane region" description="Helical" evidence="2">
    <location>
        <begin position="36"/>
        <end position="60"/>
    </location>
</feature>
<reference evidence="3 4" key="1">
    <citation type="submission" date="2016-10" db="EMBL/GenBank/DDBJ databases">
        <authorList>
            <person name="de Groot N.N."/>
        </authorList>
    </citation>
    <scope>NUCLEOTIDE SEQUENCE [LARGE SCALE GENOMIC DNA]</scope>
    <source>
        <strain evidence="3 4">CGMCC 1.10267</strain>
    </source>
</reference>
<keyword evidence="4" id="KW-1185">Reference proteome</keyword>
<gene>
    <name evidence="3" type="ORF">SAMN04487974_11739</name>
</gene>
<keyword evidence="2" id="KW-1133">Transmembrane helix</keyword>
<evidence type="ECO:0000256" key="2">
    <source>
        <dbReference type="SAM" id="Phobius"/>
    </source>
</evidence>
<feature type="transmembrane region" description="Helical" evidence="2">
    <location>
        <begin position="12"/>
        <end position="30"/>
    </location>
</feature>
<name>A0A1G7Z385_9HYPH</name>
<keyword evidence="2" id="KW-0812">Transmembrane</keyword>
<protein>
    <submittedName>
        <fullName evidence="3">Uncharacterized protein</fullName>
    </submittedName>
</protein>
<sequence length="90" mass="9047">MMPTIFDNPYRKAAMATVAGIVLVAAAMNVGSTSLAGLFAVSTGSLAGVACAIFALVMFVHGLRRGLRAKAPEPAPAPRRIGSGVTSSAS</sequence>
<evidence type="ECO:0000313" key="4">
    <source>
        <dbReference type="Proteomes" id="UP000199495"/>
    </source>
</evidence>
<organism evidence="3 4">
    <name type="scientific">Pelagibacterium luteolum</name>
    <dbReference type="NCBI Taxonomy" id="440168"/>
    <lineage>
        <taxon>Bacteria</taxon>
        <taxon>Pseudomonadati</taxon>
        <taxon>Pseudomonadota</taxon>
        <taxon>Alphaproteobacteria</taxon>
        <taxon>Hyphomicrobiales</taxon>
        <taxon>Devosiaceae</taxon>
        <taxon>Pelagibacterium</taxon>
    </lineage>
</organism>
<dbReference type="STRING" id="440168.SAMN04487974_11739"/>